<gene>
    <name evidence="2" type="ORF">EYF80_007825</name>
</gene>
<feature type="region of interest" description="Disordered" evidence="1">
    <location>
        <begin position="125"/>
        <end position="167"/>
    </location>
</feature>
<organism evidence="2 3">
    <name type="scientific">Liparis tanakae</name>
    <name type="common">Tanaka's snailfish</name>
    <dbReference type="NCBI Taxonomy" id="230148"/>
    <lineage>
        <taxon>Eukaryota</taxon>
        <taxon>Metazoa</taxon>
        <taxon>Chordata</taxon>
        <taxon>Craniata</taxon>
        <taxon>Vertebrata</taxon>
        <taxon>Euteleostomi</taxon>
        <taxon>Actinopterygii</taxon>
        <taxon>Neopterygii</taxon>
        <taxon>Teleostei</taxon>
        <taxon>Neoteleostei</taxon>
        <taxon>Acanthomorphata</taxon>
        <taxon>Eupercaria</taxon>
        <taxon>Perciformes</taxon>
        <taxon>Cottioidei</taxon>
        <taxon>Cottales</taxon>
        <taxon>Liparidae</taxon>
        <taxon>Liparis</taxon>
    </lineage>
</organism>
<evidence type="ECO:0000313" key="2">
    <source>
        <dbReference type="EMBL" id="TNN81917.1"/>
    </source>
</evidence>
<protein>
    <submittedName>
        <fullName evidence="2">Uncharacterized protein</fullName>
    </submittedName>
</protein>
<dbReference type="Proteomes" id="UP000314294">
    <property type="component" value="Unassembled WGS sequence"/>
</dbReference>
<keyword evidence="3" id="KW-1185">Reference proteome</keyword>
<accession>A0A4Z2IVZ5</accession>
<proteinExistence type="predicted"/>
<evidence type="ECO:0000256" key="1">
    <source>
        <dbReference type="SAM" id="MobiDB-lite"/>
    </source>
</evidence>
<dbReference type="AlphaFoldDB" id="A0A4Z2IVZ5"/>
<evidence type="ECO:0000313" key="3">
    <source>
        <dbReference type="Proteomes" id="UP000314294"/>
    </source>
</evidence>
<reference evidence="2 3" key="1">
    <citation type="submission" date="2019-03" db="EMBL/GenBank/DDBJ databases">
        <title>First draft genome of Liparis tanakae, snailfish: a comprehensive survey of snailfish specific genes.</title>
        <authorList>
            <person name="Kim W."/>
            <person name="Song I."/>
            <person name="Jeong J.-H."/>
            <person name="Kim D."/>
            <person name="Kim S."/>
            <person name="Ryu S."/>
            <person name="Song J.Y."/>
            <person name="Lee S.K."/>
        </authorList>
    </citation>
    <scope>NUCLEOTIDE SEQUENCE [LARGE SCALE GENOMIC DNA]</scope>
    <source>
        <tissue evidence="2">Muscle</tissue>
    </source>
</reference>
<sequence>MSSTTVDRAGLERETERHVQIQATLTCSLLCMDTQCFVYLRASQPVKGHQKACGHVTDGEMEADKLAERQCDLLLERLPYITGTRKERSGEFPEAAGLQTAINNNRLLRGGADNLPYYDLQREDSRKRRITSEEEEDNFYTPLSPHTDNTPPYGGFFTEPMKLPTTH</sequence>
<name>A0A4Z2IVZ5_9TELE</name>
<dbReference type="EMBL" id="SRLO01000043">
    <property type="protein sequence ID" value="TNN81917.1"/>
    <property type="molecule type" value="Genomic_DNA"/>
</dbReference>
<comment type="caution">
    <text evidence="2">The sequence shown here is derived from an EMBL/GenBank/DDBJ whole genome shotgun (WGS) entry which is preliminary data.</text>
</comment>